<evidence type="ECO:0000313" key="16">
    <source>
        <dbReference type="EMBL" id="CAK8697462.1"/>
    </source>
</evidence>
<evidence type="ECO:0000256" key="2">
    <source>
        <dbReference type="ARBA" id="ARBA00008109"/>
    </source>
</evidence>
<keyword evidence="8 12" id="KW-1278">Translocase</keyword>
<feature type="compositionally biased region" description="Polar residues" evidence="13">
    <location>
        <begin position="1167"/>
        <end position="1176"/>
    </location>
</feature>
<evidence type="ECO:0000259" key="14">
    <source>
        <dbReference type="Pfam" id="PF16209"/>
    </source>
</evidence>
<comment type="similarity">
    <text evidence="2 12">Belongs to the cation transport ATPase (P-type) (TC 3.A.3) family. Type IV subfamily.</text>
</comment>
<feature type="domain" description="P-type ATPase C-terminal" evidence="15">
    <location>
        <begin position="831"/>
        <end position="1082"/>
    </location>
</feature>
<dbReference type="PROSITE" id="PS00154">
    <property type="entry name" value="ATPASE_E1_E2"/>
    <property type="match status" value="1"/>
</dbReference>
<dbReference type="PANTHER" id="PTHR24092:SF150">
    <property type="entry name" value="PHOSPHOLIPID-TRANSPORTING ATPASE"/>
    <property type="match status" value="1"/>
</dbReference>
<evidence type="ECO:0000256" key="9">
    <source>
        <dbReference type="ARBA" id="ARBA00022989"/>
    </source>
</evidence>
<keyword evidence="17" id="KW-1185">Reference proteome</keyword>
<evidence type="ECO:0000256" key="10">
    <source>
        <dbReference type="ARBA" id="ARBA00023136"/>
    </source>
</evidence>
<keyword evidence="6 12" id="KW-0067">ATP-binding</keyword>
<dbReference type="Gene3D" id="2.70.150.10">
    <property type="entry name" value="Calcium-transporting ATPase, cytoplasmic transduction domain A"/>
    <property type="match status" value="1"/>
</dbReference>
<dbReference type="SFLD" id="SFLDS00003">
    <property type="entry name" value="Haloacid_Dehalogenase"/>
    <property type="match status" value="1"/>
</dbReference>
<keyword evidence="3 12" id="KW-0812">Transmembrane</keyword>
<dbReference type="InterPro" id="IPR032631">
    <property type="entry name" value="P-type_ATPase_N"/>
</dbReference>
<keyword evidence="9 12" id="KW-1133">Transmembrane helix</keyword>
<accession>A0ABP0H0E7</accession>
<feature type="transmembrane region" description="Helical" evidence="12">
    <location>
        <begin position="944"/>
        <end position="968"/>
    </location>
</feature>
<comment type="catalytic activity">
    <reaction evidence="11 12">
        <text>ATP + H2O + phospholipidSide 1 = ADP + phosphate + phospholipidSide 2.</text>
        <dbReference type="EC" id="7.6.2.1"/>
    </reaction>
</comment>
<dbReference type="SUPFAM" id="SSF81653">
    <property type="entry name" value="Calcium ATPase, transduction domain A"/>
    <property type="match status" value="1"/>
</dbReference>
<comment type="caution">
    <text evidence="16">The sequence shown here is derived from an EMBL/GenBank/DDBJ whole genome shotgun (WGS) entry which is preliminary data.</text>
</comment>
<dbReference type="Gene3D" id="3.40.50.1000">
    <property type="entry name" value="HAD superfamily/HAD-like"/>
    <property type="match status" value="1"/>
</dbReference>
<comment type="subcellular location">
    <subcellularLocation>
        <location evidence="1 12">Membrane</location>
        <topology evidence="1 12">Multi-pass membrane protein</topology>
    </subcellularLocation>
</comment>
<dbReference type="InterPro" id="IPR023298">
    <property type="entry name" value="ATPase_P-typ_TM_dom_sf"/>
</dbReference>
<proteinExistence type="inferred from homology"/>
<feature type="transmembrane region" description="Helical" evidence="12">
    <location>
        <begin position="297"/>
        <end position="318"/>
    </location>
</feature>
<protein>
    <recommendedName>
        <fullName evidence="12">Phospholipid-transporting ATPase</fullName>
        <ecNumber evidence="12">7.6.2.1</ecNumber>
    </recommendedName>
</protein>
<dbReference type="EMBL" id="CAWYQH010000163">
    <property type="protein sequence ID" value="CAK8697462.1"/>
    <property type="molecule type" value="Genomic_DNA"/>
</dbReference>
<dbReference type="InterPro" id="IPR001757">
    <property type="entry name" value="P_typ_ATPase"/>
</dbReference>
<dbReference type="SUPFAM" id="SSF81665">
    <property type="entry name" value="Calcium ATPase, transmembrane domain M"/>
    <property type="match status" value="1"/>
</dbReference>
<dbReference type="Proteomes" id="UP001642483">
    <property type="component" value="Unassembled WGS sequence"/>
</dbReference>
<dbReference type="SFLD" id="SFLDG00002">
    <property type="entry name" value="C1.7:_P-type_atpase_like"/>
    <property type="match status" value="1"/>
</dbReference>
<feature type="transmembrane region" description="Helical" evidence="12">
    <location>
        <begin position="1013"/>
        <end position="1033"/>
    </location>
</feature>
<dbReference type="SUPFAM" id="SSF81660">
    <property type="entry name" value="Metal cation-transporting ATPase, ATP-binding domain N"/>
    <property type="match status" value="1"/>
</dbReference>
<feature type="compositionally biased region" description="Low complexity" evidence="13">
    <location>
        <begin position="11"/>
        <end position="27"/>
    </location>
</feature>
<keyword evidence="4" id="KW-0479">Metal-binding</keyword>
<dbReference type="InterPro" id="IPR023214">
    <property type="entry name" value="HAD_sf"/>
</dbReference>
<keyword evidence="10 12" id="KW-0472">Membrane</keyword>
<dbReference type="EC" id="7.6.2.1" evidence="12"/>
<keyword evidence="5 12" id="KW-0547">Nucleotide-binding</keyword>
<evidence type="ECO:0000256" key="13">
    <source>
        <dbReference type="SAM" id="MobiDB-lite"/>
    </source>
</evidence>
<gene>
    <name evidence="16" type="ORF">CVLEPA_LOCUS30682</name>
</gene>
<keyword evidence="7 12" id="KW-0460">Magnesium</keyword>
<organism evidence="16 17">
    <name type="scientific">Clavelina lepadiformis</name>
    <name type="common">Light-bulb sea squirt</name>
    <name type="synonym">Ascidia lepadiformis</name>
    <dbReference type="NCBI Taxonomy" id="159417"/>
    <lineage>
        <taxon>Eukaryota</taxon>
        <taxon>Metazoa</taxon>
        <taxon>Chordata</taxon>
        <taxon>Tunicata</taxon>
        <taxon>Ascidiacea</taxon>
        <taxon>Aplousobranchia</taxon>
        <taxon>Clavelinidae</taxon>
        <taxon>Clavelina</taxon>
    </lineage>
</organism>
<evidence type="ECO:0000256" key="8">
    <source>
        <dbReference type="ARBA" id="ARBA00022967"/>
    </source>
</evidence>
<dbReference type="InterPro" id="IPR032630">
    <property type="entry name" value="P_typ_ATPase_c"/>
</dbReference>
<feature type="compositionally biased region" description="Basic and acidic residues" evidence="13">
    <location>
        <begin position="1177"/>
        <end position="1186"/>
    </location>
</feature>
<evidence type="ECO:0000256" key="6">
    <source>
        <dbReference type="ARBA" id="ARBA00022840"/>
    </source>
</evidence>
<feature type="transmembrane region" description="Helical" evidence="12">
    <location>
        <begin position="1053"/>
        <end position="1072"/>
    </location>
</feature>
<feature type="transmembrane region" description="Helical" evidence="12">
    <location>
        <begin position="73"/>
        <end position="90"/>
    </location>
</feature>
<feature type="region of interest" description="Disordered" evidence="13">
    <location>
        <begin position="1"/>
        <end position="29"/>
    </location>
</feature>
<evidence type="ECO:0000256" key="5">
    <source>
        <dbReference type="ARBA" id="ARBA00022741"/>
    </source>
</evidence>
<feature type="transmembrane region" description="Helical" evidence="12">
    <location>
        <begin position="96"/>
        <end position="115"/>
    </location>
</feature>
<dbReference type="CDD" id="cd02073">
    <property type="entry name" value="P-type_ATPase_APLT_Dnf-like"/>
    <property type="match status" value="1"/>
</dbReference>
<evidence type="ECO:0000256" key="3">
    <source>
        <dbReference type="ARBA" id="ARBA00022692"/>
    </source>
</evidence>
<name>A0ABP0H0E7_CLALP</name>
<sequence length="1186" mass="133424">MEEVELDFQMPSNSVVPQSGSSDSSSQENLGTRTLHFNCPNVEQSFERNRISTGKYNFATFIPLFLFEQFRKAFNIFFLIICILQQIPGVSPTGRYTTIVPLTFILLVAAIKEIIEDYKRHRADDAVNNRLIEVFREGKFTELRWTQVIVGDIVKVVNGNFFPGDLVLLSSSEPQAMCYIETSNLDGETNLKIRQGIPATTGLQCSEDLNSLSGSIECEGPNRHLYDFCGNIKLGGDSGRSIPLGPDQMLLRGAMLRNTQWIYGVVVYTGHESKLMKNAKRAPLKMSNLDRTTNMQIWFLMVILIIISLASAIGSEVWKKMPVDRWYIDDIGSGARGFFMELLTFIILYNNLVPISLLVTLELVKAIQAVFINCDLDMYYEPSDTPAMARTSNLNEELGQVKYIFSDKTGTLTQNYMEFKKCSIAGVKYGETANQNGDTFSDEDFLERVHNPKVDQDDYVRKFITIMSVCHTVVPEHVKKLNSNSISNRDETDFDLDMDNIQYQSSSPDEAAIVKAARKMGFIFSIRTPTHVTVKALGKDESYEILNVLEFSSTRKRMSVIVRCPDGVIRLLCKGADNVICERLSPDSHFQLETENHLREFAREGLRTLCFAQTELDEDAYMEWNKGAFYKASTAVIDREGQLEAAYDLVEKNLDLIGASAIEDKLQDGVPETIATLAKADIKIWVLTGDKQETAINIAYSCKLITEKMSLIILNETTLDGVRETIMEALNEIGSEFLRQENDVALIVSGMTLKHALCADVQSSFLDLALSCKAVVCCRVSPIQKAEIVDLVKHRCKAITLAIGDGANDVSMIQAAHVGVGISGHEGLQAANSSDYSIAQFAYLQKLLLVHGAWNYNRLAKCILFSFYKNICLYLIELWFAFFNGFSGQILFDRWTISFYNMFFTSLPPLSLGLFERTCSSENMMKYPQLYSISQRAVKYNAGVFWKMFANSTVHSLLLFFLPTFLLWQDVAFSDGKVGGYLFLGNFVYTYVVITVCLKAGMESATWTIFTHLSVWGSIIVWFAFFGAYSHFFPVIPIGAEMLGQADNVLASPLFWFGLILLPPAVLFRDLLWKVFRRRFRKSVVEEVQEMEMEHIDPTNTIMQAAKQSLSEKAHLLKNMFGVSGRSVAGDIPLEISEEHRPISSSVRSLQDPNLGFAFSQEEGGVVSQSDLIRQYNSERSKPEGN</sequence>
<feature type="transmembrane region" description="Helical" evidence="12">
    <location>
        <begin position="980"/>
        <end position="1001"/>
    </location>
</feature>
<dbReference type="SUPFAM" id="SSF56784">
    <property type="entry name" value="HAD-like"/>
    <property type="match status" value="1"/>
</dbReference>
<dbReference type="PRINTS" id="PR00119">
    <property type="entry name" value="CATATPASE"/>
</dbReference>
<feature type="transmembrane region" description="Helical" evidence="12">
    <location>
        <begin position="871"/>
        <end position="891"/>
    </location>
</feature>
<dbReference type="NCBIfam" id="TIGR01494">
    <property type="entry name" value="ATPase_P-type"/>
    <property type="match status" value="2"/>
</dbReference>
<dbReference type="InterPro" id="IPR044492">
    <property type="entry name" value="P_typ_ATPase_HD_dom"/>
</dbReference>
<feature type="domain" description="P-type ATPase N-terminal" evidence="14">
    <location>
        <begin position="41"/>
        <end position="99"/>
    </location>
</feature>
<dbReference type="NCBIfam" id="TIGR01652">
    <property type="entry name" value="ATPase-Plipid"/>
    <property type="match status" value="1"/>
</dbReference>
<dbReference type="InterPro" id="IPR018303">
    <property type="entry name" value="ATPase_P-typ_P_site"/>
</dbReference>
<feature type="transmembrane region" description="Helical" evidence="12">
    <location>
        <begin position="338"/>
        <end position="361"/>
    </location>
</feature>
<dbReference type="Pfam" id="PF13246">
    <property type="entry name" value="Cation_ATPase"/>
    <property type="match status" value="1"/>
</dbReference>
<reference evidence="16 17" key="1">
    <citation type="submission" date="2024-02" db="EMBL/GenBank/DDBJ databases">
        <authorList>
            <person name="Daric V."/>
            <person name="Darras S."/>
        </authorList>
    </citation>
    <scope>NUCLEOTIDE SEQUENCE [LARGE SCALE GENOMIC DNA]</scope>
</reference>
<dbReference type="PANTHER" id="PTHR24092">
    <property type="entry name" value="PROBABLE PHOSPHOLIPID-TRANSPORTING ATPASE"/>
    <property type="match status" value="1"/>
</dbReference>
<feature type="region of interest" description="Disordered" evidence="13">
    <location>
        <begin position="1161"/>
        <end position="1186"/>
    </location>
</feature>
<dbReference type="InterPro" id="IPR036412">
    <property type="entry name" value="HAD-like_sf"/>
</dbReference>
<evidence type="ECO:0000256" key="4">
    <source>
        <dbReference type="ARBA" id="ARBA00022723"/>
    </source>
</evidence>
<dbReference type="InterPro" id="IPR023299">
    <property type="entry name" value="ATPase_P-typ_cyto_dom_N"/>
</dbReference>
<dbReference type="InterPro" id="IPR006539">
    <property type="entry name" value="P-type_ATPase_IV"/>
</dbReference>
<dbReference type="SFLD" id="SFLDF00027">
    <property type="entry name" value="p-type_atpase"/>
    <property type="match status" value="1"/>
</dbReference>
<evidence type="ECO:0000256" key="1">
    <source>
        <dbReference type="ARBA" id="ARBA00004141"/>
    </source>
</evidence>
<evidence type="ECO:0000259" key="15">
    <source>
        <dbReference type="Pfam" id="PF16212"/>
    </source>
</evidence>
<dbReference type="Pfam" id="PF16209">
    <property type="entry name" value="PhoLip_ATPase_N"/>
    <property type="match status" value="1"/>
</dbReference>
<dbReference type="Pfam" id="PF16212">
    <property type="entry name" value="PhoLip_ATPase_C"/>
    <property type="match status" value="1"/>
</dbReference>
<dbReference type="Gene3D" id="3.40.1110.10">
    <property type="entry name" value="Calcium-transporting ATPase, cytoplasmic domain N"/>
    <property type="match status" value="1"/>
</dbReference>
<dbReference type="InterPro" id="IPR008250">
    <property type="entry name" value="ATPase_P-typ_transduc_dom_A_sf"/>
</dbReference>
<evidence type="ECO:0000313" key="17">
    <source>
        <dbReference type="Proteomes" id="UP001642483"/>
    </source>
</evidence>
<feature type="transmembrane region" description="Helical" evidence="12">
    <location>
        <begin position="897"/>
        <end position="915"/>
    </location>
</feature>
<evidence type="ECO:0000256" key="12">
    <source>
        <dbReference type="RuleBase" id="RU362033"/>
    </source>
</evidence>
<evidence type="ECO:0000256" key="11">
    <source>
        <dbReference type="ARBA" id="ARBA00034036"/>
    </source>
</evidence>
<evidence type="ECO:0000256" key="7">
    <source>
        <dbReference type="ARBA" id="ARBA00022842"/>
    </source>
</evidence>